<comment type="caution">
    <text evidence="7">The sequence shown here is derived from an EMBL/GenBank/DDBJ whole genome shotgun (WGS) entry which is preliminary data.</text>
</comment>
<evidence type="ECO:0000256" key="1">
    <source>
        <dbReference type="ARBA" id="ARBA00007404"/>
    </source>
</evidence>
<dbReference type="EMBL" id="JARK01001522">
    <property type="protein sequence ID" value="EYB93090.1"/>
    <property type="molecule type" value="Genomic_DNA"/>
</dbReference>
<dbReference type="SUPFAM" id="SSF50249">
    <property type="entry name" value="Nucleic acid-binding proteins"/>
    <property type="match status" value="1"/>
</dbReference>
<evidence type="ECO:0000313" key="7">
    <source>
        <dbReference type="EMBL" id="EYB93090.1"/>
    </source>
</evidence>
<comment type="similarity">
    <text evidence="1">Belongs to the polyribonucleotide nucleotidyltransferase family.</text>
</comment>
<dbReference type="InterPro" id="IPR003029">
    <property type="entry name" value="S1_domain"/>
</dbReference>
<dbReference type="GO" id="GO:0000958">
    <property type="term" value="P:mitochondrial mRNA catabolic process"/>
    <property type="evidence" value="ECO:0007669"/>
    <property type="project" value="TreeGrafter"/>
</dbReference>
<dbReference type="STRING" id="53326.A0A016SRC9"/>
<evidence type="ECO:0000259" key="6">
    <source>
        <dbReference type="PROSITE" id="PS50126"/>
    </source>
</evidence>
<dbReference type="PIRSF" id="PIRSF005499">
    <property type="entry name" value="PNPase"/>
    <property type="match status" value="1"/>
</dbReference>
<dbReference type="AlphaFoldDB" id="A0A016SRC9"/>
<dbReference type="Proteomes" id="UP000024635">
    <property type="component" value="Unassembled WGS sequence"/>
</dbReference>
<dbReference type="InterPro" id="IPR012340">
    <property type="entry name" value="NA-bd_OB-fold"/>
</dbReference>
<evidence type="ECO:0000313" key="8">
    <source>
        <dbReference type="Proteomes" id="UP000024635"/>
    </source>
</evidence>
<dbReference type="GO" id="GO:0005739">
    <property type="term" value="C:mitochondrion"/>
    <property type="evidence" value="ECO:0007669"/>
    <property type="project" value="TreeGrafter"/>
</dbReference>
<accession>A0A016SRC9</accession>
<dbReference type="InterPro" id="IPR015847">
    <property type="entry name" value="ExoRNase_PH_dom2"/>
</dbReference>
<protein>
    <recommendedName>
        <fullName evidence="2">polyribonucleotide nucleotidyltransferase</fullName>
        <ecNumber evidence="2">2.7.7.8</ecNumber>
    </recommendedName>
</protein>
<dbReference type="InterPro" id="IPR027408">
    <property type="entry name" value="PNPase/RNase_PH_dom_sf"/>
</dbReference>
<dbReference type="PROSITE" id="PS50126">
    <property type="entry name" value="S1"/>
    <property type="match status" value="1"/>
</dbReference>
<dbReference type="Gene3D" id="2.40.50.140">
    <property type="entry name" value="Nucleic acid-binding proteins"/>
    <property type="match status" value="1"/>
</dbReference>
<dbReference type="Pfam" id="PF03725">
    <property type="entry name" value="RNase_PH_C"/>
    <property type="match status" value="1"/>
</dbReference>
<evidence type="ECO:0000256" key="4">
    <source>
        <dbReference type="ARBA" id="ARBA00022695"/>
    </source>
</evidence>
<dbReference type="InterPro" id="IPR036345">
    <property type="entry name" value="ExoRNase_PH_dom2_sf"/>
</dbReference>
<organism evidence="7 8">
    <name type="scientific">Ancylostoma ceylanicum</name>
    <dbReference type="NCBI Taxonomy" id="53326"/>
    <lineage>
        <taxon>Eukaryota</taxon>
        <taxon>Metazoa</taxon>
        <taxon>Ecdysozoa</taxon>
        <taxon>Nematoda</taxon>
        <taxon>Chromadorea</taxon>
        <taxon>Rhabditida</taxon>
        <taxon>Rhabditina</taxon>
        <taxon>Rhabditomorpha</taxon>
        <taxon>Strongyloidea</taxon>
        <taxon>Ancylostomatidae</taxon>
        <taxon>Ancylostomatinae</taxon>
        <taxon>Ancylostoma</taxon>
    </lineage>
</organism>
<dbReference type="GO" id="GO:0003723">
    <property type="term" value="F:RNA binding"/>
    <property type="evidence" value="ECO:0007669"/>
    <property type="project" value="UniProtKB-KW"/>
</dbReference>
<keyword evidence="3" id="KW-0808">Transferase</keyword>
<dbReference type="GO" id="GO:0005829">
    <property type="term" value="C:cytosol"/>
    <property type="evidence" value="ECO:0007669"/>
    <property type="project" value="TreeGrafter"/>
</dbReference>
<gene>
    <name evidence="7" type="primary">Acey_s0186.g1073</name>
    <name evidence="7" type="synonym">Acey-BE0003N10.1</name>
    <name evidence="7" type="ORF">Y032_0186g1073</name>
</gene>
<dbReference type="InterPro" id="IPR015848">
    <property type="entry name" value="PNPase_PH_RNA-bd_bac/org-type"/>
</dbReference>
<dbReference type="InterPro" id="IPR001247">
    <property type="entry name" value="ExoRNase_PH_dom1"/>
</dbReference>
<dbReference type="OrthoDB" id="437922at2759"/>
<keyword evidence="5" id="KW-0694">RNA-binding</keyword>
<dbReference type="NCBIfam" id="NF008805">
    <property type="entry name" value="PRK11824.1"/>
    <property type="match status" value="1"/>
</dbReference>
<dbReference type="PANTHER" id="PTHR11252:SF0">
    <property type="entry name" value="POLYRIBONUCLEOTIDE NUCLEOTIDYLTRANSFERASE 1, MITOCHONDRIAL"/>
    <property type="match status" value="1"/>
</dbReference>
<reference evidence="8" key="1">
    <citation type="journal article" date="2015" name="Nat. Genet.">
        <title>The genome and transcriptome of the zoonotic hookworm Ancylostoma ceylanicum identify infection-specific gene families.</title>
        <authorList>
            <person name="Schwarz E.M."/>
            <person name="Hu Y."/>
            <person name="Antoshechkin I."/>
            <person name="Miller M.M."/>
            <person name="Sternberg P.W."/>
            <person name="Aroian R.V."/>
        </authorList>
    </citation>
    <scope>NUCLEOTIDE SEQUENCE</scope>
    <source>
        <strain evidence="8">HY135</strain>
    </source>
</reference>
<evidence type="ECO:0000256" key="5">
    <source>
        <dbReference type="ARBA" id="ARBA00022884"/>
    </source>
</evidence>
<dbReference type="EC" id="2.7.7.8" evidence="2"/>
<dbReference type="GO" id="GO:0004654">
    <property type="term" value="F:polyribonucleotide nucleotidyltransferase activity"/>
    <property type="evidence" value="ECO:0007669"/>
    <property type="project" value="UniProtKB-EC"/>
</dbReference>
<keyword evidence="4" id="KW-0548">Nucleotidyltransferase</keyword>
<dbReference type="NCBIfam" id="TIGR03591">
    <property type="entry name" value="polynuc_phos"/>
    <property type="match status" value="1"/>
</dbReference>
<dbReference type="SUPFAM" id="SSF54211">
    <property type="entry name" value="Ribosomal protein S5 domain 2-like"/>
    <property type="match status" value="2"/>
</dbReference>
<keyword evidence="8" id="KW-1185">Reference proteome</keyword>
<name>A0A016SRC9_9BILA</name>
<evidence type="ECO:0000256" key="2">
    <source>
        <dbReference type="ARBA" id="ARBA00012416"/>
    </source>
</evidence>
<dbReference type="Gene3D" id="3.30.1370.10">
    <property type="entry name" value="K Homology domain, type 1"/>
    <property type="match status" value="1"/>
</dbReference>
<proteinExistence type="inferred from homology"/>
<dbReference type="InterPro" id="IPR020568">
    <property type="entry name" value="Ribosomal_Su5_D2-typ_SF"/>
</dbReference>
<feature type="domain" description="S1 motif" evidence="6">
    <location>
        <begin position="656"/>
        <end position="727"/>
    </location>
</feature>
<dbReference type="SUPFAM" id="SSF55666">
    <property type="entry name" value="Ribonuclease PH domain 2-like"/>
    <property type="match status" value="2"/>
</dbReference>
<dbReference type="Pfam" id="PF01138">
    <property type="entry name" value="RNase_PH"/>
    <property type="match status" value="2"/>
</dbReference>
<dbReference type="InterPro" id="IPR012162">
    <property type="entry name" value="PNPase"/>
</dbReference>
<dbReference type="GO" id="GO:0000175">
    <property type="term" value="F:3'-5'-RNA exonuclease activity"/>
    <property type="evidence" value="ECO:0007669"/>
    <property type="project" value="TreeGrafter"/>
</dbReference>
<dbReference type="Gene3D" id="3.30.230.70">
    <property type="entry name" value="GHMP Kinase, N-terminal domain"/>
    <property type="match status" value="2"/>
</dbReference>
<dbReference type="InterPro" id="IPR036612">
    <property type="entry name" value="KH_dom_type_1_sf"/>
</dbReference>
<sequence>MSLLHGAILKAACAQRLVLLSRCLKHSVAVCVGDGGPLTLTTGHMARFASGAVVASAGDSAVLSTCVFRASTSESYPGQDFVPLLVDFKQSAAAVGKIPTNYLRRELGQTDADILASRVIDRSLRPLFPPGWTNETQIVVKPLAVEEEADVVLLGLNAAASALHLSAVPWLGPTAAVRVGLVEDKFVLNPSRSILKQSSLDLLLTGCGDRRTVMIEMNGEQVPTEKLEEAIDVGLDAVGEILTAMDELRAQAGKEKAEFSLSKFPQDLEDEVRALCEERLYYILSDPTHDKVSRDNAIKEVGCDVVESIKDCDPSMVQAIFRHLTKKALRDLVLDHNMRCDGRGITEFRPITISVDVFKRLHGSSLFQRGQTQVMSTVTFDSPAAAFHSDSISQILGSQRKKMFMLHYEFPSYATNEISSSRGANRRELGHGALAEKALKHVIPKEFPYSIRLACQVLESNGSSSMASACGGSLALLDAGVPLSASVAGVAVGLITDKDSKRPHKVLTDISGIEDYAGDMDFKIAGSSQGFTAMQLDVKIPGLTRQQLTEAFTSGKAGIDHVLDKMAVMIDRPREGFKPTVPVIESMRLDAYKRQALFRAGGMHAKTIEAETGVKISHEDDAHISLFAPNKRLLEDAKALMTKLLSETDEPEFAFGQMVSAEVVELLERGAMLRLAGSGRPVFVPNSQLHSVPIRHSSASGLQVGQKTTVQWLGRDADTGQIRLSRKTIASVDLPSRTPRK</sequence>
<dbReference type="SUPFAM" id="SSF54791">
    <property type="entry name" value="Eukaryotic type KH-domain (KH-domain type I)"/>
    <property type="match status" value="1"/>
</dbReference>
<dbReference type="GO" id="GO:0000965">
    <property type="term" value="P:mitochondrial RNA 3'-end processing"/>
    <property type="evidence" value="ECO:0007669"/>
    <property type="project" value="TreeGrafter"/>
</dbReference>
<dbReference type="PANTHER" id="PTHR11252">
    <property type="entry name" value="POLYRIBONUCLEOTIDE NUCLEOTIDYLTRANSFERASE"/>
    <property type="match status" value="1"/>
</dbReference>
<evidence type="ECO:0000256" key="3">
    <source>
        <dbReference type="ARBA" id="ARBA00022679"/>
    </source>
</evidence>
<dbReference type="CDD" id="cd11364">
    <property type="entry name" value="RNase_PH_PNPase_2"/>
    <property type="match status" value="1"/>
</dbReference>
<dbReference type="Pfam" id="PF03726">
    <property type="entry name" value="PNPase"/>
    <property type="match status" value="1"/>
</dbReference>